<accession>A0A6L2MI76</accession>
<organism evidence="2">
    <name type="scientific">Tanacetum cinerariifolium</name>
    <name type="common">Dalmatian daisy</name>
    <name type="synonym">Chrysanthemum cinerariifolium</name>
    <dbReference type="NCBI Taxonomy" id="118510"/>
    <lineage>
        <taxon>Eukaryota</taxon>
        <taxon>Viridiplantae</taxon>
        <taxon>Streptophyta</taxon>
        <taxon>Embryophyta</taxon>
        <taxon>Tracheophyta</taxon>
        <taxon>Spermatophyta</taxon>
        <taxon>Magnoliopsida</taxon>
        <taxon>eudicotyledons</taxon>
        <taxon>Gunneridae</taxon>
        <taxon>Pentapetalae</taxon>
        <taxon>asterids</taxon>
        <taxon>campanulids</taxon>
        <taxon>Asterales</taxon>
        <taxon>Asteraceae</taxon>
        <taxon>Asteroideae</taxon>
        <taxon>Anthemideae</taxon>
        <taxon>Anthemidinae</taxon>
        <taxon>Tanacetum</taxon>
    </lineage>
</organism>
<feature type="region of interest" description="Disordered" evidence="1">
    <location>
        <begin position="117"/>
        <end position="181"/>
    </location>
</feature>
<gene>
    <name evidence="2" type="ORF">Tci_045639</name>
</gene>
<evidence type="ECO:0000313" key="2">
    <source>
        <dbReference type="EMBL" id="GEU73661.1"/>
    </source>
</evidence>
<proteinExistence type="predicted"/>
<feature type="compositionally biased region" description="Basic and acidic residues" evidence="1">
    <location>
        <begin position="120"/>
        <end position="134"/>
    </location>
</feature>
<dbReference type="EMBL" id="BKCJ010006733">
    <property type="protein sequence ID" value="GEU73661.1"/>
    <property type="molecule type" value="Genomic_DNA"/>
</dbReference>
<sequence length="181" mass="20608">MFRDTLKLPVKTPYNPFIAPVNIKVIESFMQKVGYQGVVDKLEKDYQSIKDDISLVSVYSTGNVLFQGMPIPDAFLTDEILATNDYVEYKTVIKGGKDEESYASKFVASILDDDINDSGNRLEPKSHKENPKVIDDDDVNDDEKKYEKKDDVEDKDNNDHTNHALVSTQKMGSLEFRTEQM</sequence>
<evidence type="ECO:0000256" key="1">
    <source>
        <dbReference type="SAM" id="MobiDB-lite"/>
    </source>
</evidence>
<dbReference type="AlphaFoldDB" id="A0A6L2MI76"/>
<comment type="caution">
    <text evidence="2">The sequence shown here is derived from an EMBL/GenBank/DDBJ whole genome shotgun (WGS) entry which is preliminary data.</text>
</comment>
<name>A0A6L2MI76_TANCI</name>
<reference evidence="2" key="1">
    <citation type="journal article" date="2019" name="Sci. Rep.">
        <title>Draft genome of Tanacetum cinerariifolium, the natural source of mosquito coil.</title>
        <authorList>
            <person name="Yamashiro T."/>
            <person name="Shiraishi A."/>
            <person name="Satake H."/>
            <person name="Nakayama K."/>
        </authorList>
    </citation>
    <scope>NUCLEOTIDE SEQUENCE</scope>
</reference>
<protein>
    <submittedName>
        <fullName evidence="2">Uncharacterized protein</fullName>
    </submittedName>
</protein>
<feature type="compositionally biased region" description="Basic and acidic residues" evidence="1">
    <location>
        <begin position="142"/>
        <end position="162"/>
    </location>
</feature>